<feature type="transmembrane region" description="Helical" evidence="1">
    <location>
        <begin position="124"/>
        <end position="143"/>
    </location>
</feature>
<gene>
    <name evidence="2" type="ORF">QX233_10580</name>
</gene>
<dbReference type="Proteomes" id="UP001225933">
    <property type="component" value="Unassembled WGS sequence"/>
</dbReference>
<keyword evidence="1" id="KW-0472">Membrane</keyword>
<feature type="transmembrane region" description="Helical" evidence="1">
    <location>
        <begin position="149"/>
        <end position="166"/>
    </location>
</feature>
<keyword evidence="1" id="KW-1133">Transmembrane helix</keyword>
<reference evidence="2" key="1">
    <citation type="submission" date="2023-06" db="EMBL/GenBank/DDBJ databases">
        <title>Two Chryseobacterium gambrini strains from China.</title>
        <authorList>
            <person name="Zeng J."/>
            <person name="Wu Y."/>
        </authorList>
    </citation>
    <scope>NUCLEOTIDE SEQUENCE</scope>
    <source>
        <strain evidence="2">SQ219</strain>
    </source>
</reference>
<protein>
    <submittedName>
        <fullName evidence="2">Uncharacterized protein</fullName>
    </submittedName>
</protein>
<organism evidence="2 3">
    <name type="scientific">Chryseobacterium gambrini</name>
    <dbReference type="NCBI Taxonomy" id="373672"/>
    <lineage>
        <taxon>Bacteria</taxon>
        <taxon>Pseudomonadati</taxon>
        <taxon>Bacteroidota</taxon>
        <taxon>Flavobacteriia</taxon>
        <taxon>Flavobacteriales</taxon>
        <taxon>Weeksellaceae</taxon>
        <taxon>Chryseobacterium group</taxon>
        <taxon>Chryseobacterium</taxon>
    </lineage>
</organism>
<name>A0AAJ1R4I2_9FLAO</name>
<comment type="caution">
    <text evidence="2">The sequence shown here is derived from an EMBL/GenBank/DDBJ whole genome shotgun (WGS) entry which is preliminary data.</text>
</comment>
<accession>A0AAJ1R4I2</accession>
<sequence>MNKTLLEITQTKNTGLSEVLVNWKNYDQKTFILSLAELKKRNVPVNEQIESLISDFSQNAGKPYEEIEKEFFETNGAKDYAEYVSENTKVPEKTDDEKLYLEQLRRLRIAQIEQQEQKQAKNDVLYGGLWFAGGLIVTIVSLSNGNGGIIAYGAVIFGGIQFFRGLSKSL</sequence>
<dbReference type="RefSeq" id="WP_214587391.1">
    <property type="nucleotide sequence ID" value="NZ_JAUHGV010000010.1"/>
</dbReference>
<evidence type="ECO:0000256" key="1">
    <source>
        <dbReference type="SAM" id="Phobius"/>
    </source>
</evidence>
<dbReference type="EMBL" id="JAUHGV010000010">
    <property type="protein sequence ID" value="MDN4012910.1"/>
    <property type="molecule type" value="Genomic_DNA"/>
</dbReference>
<dbReference type="AlphaFoldDB" id="A0AAJ1R4I2"/>
<evidence type="ECO:0000313" key="2">
    <source>
        <dbReference type="EMBL" id="MDN4012910.1"/>
    </source>
</evidence>
<keyword evidence="1" id="KW-0812">Transmembrane</keyword>
<proteinExistence type="predicted"/>
<evidence type="ECO:0000313" key="3">
    <source>
        <dbReference type="Proteomes" id="UP001225933"/>
    </source>
</evidence>